<dbReference type="EMBL" id="OZ075114">
    <property type="protein sequence ID" value="CAL5057070.1"/>
    <property type="molecule type" value="Genomic_DNA"/>
</dbReference>
<evidence type="ECO:0000256" key="1">
    <source>
        <dbReference type="SAM" id="MobiDB-lite"/>
    </source>
</evidence>
<feature type="region of interest" description="Disordered" evidence="1">
    <location>
        <begin position="44"/>
        <end position="76"/>
    </location>
</feature>
<sequence length="274" mass="29940">MEAIKASLAENPVTGAVPADAKPPVMVVLERARDGTWIATPDYAEGGDEQAPPAHHHASSFQTAATTGTTRWTDPHAKRRRTLAMFRGEDERARDMITLPFAGLLLEEPIDEAAAELLLLQTGDADASGSGEAGTGGGGEEEGPLRFVKKELSAAGFVDARHMRMSISAFFDPYIDVDDEGEDDEIDTGFRASFMFATGFVNRLWDVRRIVEAFMDDGLDLEARRETIARRLGELEEVLDARARAVSTGRIKLTDYLLLARISFEPISKSPCQL</sequence>
<dbReference type="Proteomes" id="UP001497457">
    <property type="component" value="Chromosome 4rd"/>
</dbReference>
<protein>
    <submittedName>
        <fullName evidence="2">Uncharacterized protein</fullName>
    </submittedName>
</protein>
<dbReference type="AlphaFoldDB" id="A0ABC9EEZ1"/>
<organism evidence="2 3">
    <name type="scientific">Urochloa decumbens</name>
    <dbReference type="NCBI Taxonomy" id="240449"/>
    <lineage>
        <taxon>Eukaryota</taxon>
        <taxon>Viridiplantae</taxon>
        <taxon>Streptophyta</taxon>
        <taxon>Embryophyta</taxon>
        <taxon>Tracheophyta</taxon>
        <taxon>Spermatophyta</taxon>
        <taxon>Magnoliopsida</taxon>
        <taxon>Liliopsida</taxon>
        <taxon>Poales</taxon>
        <taxon>Poaceae</taxon>
        <taxon>PACMAD clade</taxon>
        <taxon>Panicoideae</taxon>
        <taxon>Panicodae</taxon>
        <taxon>Paniceae</taxon>
        <taxon>Melinidinae</taxon>
        <taxon>Urochloa</taxon>
    </lineage>
</organism>
<name>A0ABC9EEZ1_9POAL</name>
<accession>A0ABC9EEZ1</accession>
<feature type="compositionally biased region" description="Low complexity" evidence="1">
    <location>
        <begin position="63"/>
        <end position="72"/>
    </location>
</feature>
<gene>
    <name evidence="2" type="ORF">URODEC1_LOCUS95430</name>
</gene>
<keyword evidence="3" id="KW-1185">Reference proteome</keyword>
<evidence type="ECO:0000313" key="2">
    <source>
        <dbReference type="EMBL" id="CAL5057070.1"/>
    </source>
</evidence>
<proteinExistence type="predicted"/>
<reference evidence="2" key="1">
    <citation type="submission" date="2024-10" db="EMBL/GenBank/DDBJ databases">
        <authorList>
            <person name="Ryan C."/>
        </authorList>
    </citation>
    <scope>NUCLEOTIDE SEQUENCE [LARGE SCALE GENOMIC DNA]</scope>
</reference>
<evidence type="ECO:0000313" key="3">
    <source>
        <dbReference type="Proteomes" id="UP001497457"/>
    </source>
</evidence>